<comment type="caution">
    <text evidence="3">The sequence shown here is derived from an EMBL/GenBank/DDBJ whole genome shotgun (WGS) entry which is preliminary data.</text>
</comment>
<dbReference type="PANTHER" id="PTHR37957:SF1">
    <property type="entry name" value="PHYTASE-LIKE DOMAIN-CONTAINING PROTEIN"/>
    <property type="match status" value="1"/>
</dbReference>
<feature type="domain" description="Phytase-like" evidence="2">
    <location>
        <begin position="433"/>
        <end position="716"/>
    </location>
</feature>
<keyword evidence="4" id="KW-1185">Reference proteome</keyword>
<protein>
    <recommendedName>
        <fullName evidence="5">Caspase family protein</fullName>
    </recommendedName>
</protein>
<dbReference type="InterPro" id="IPR029030">
    <property type="entry name" value="Caspase-like_dom_sf"/>
</dbReference>
<evidence type="ECO:0008006" key="5">
    <source>
        <dbReference type="Google" id="ProtNLM"/>
    </source>
</evidence>
<dbReference type="SUPFAM" id="SSF52129">
    <property type="entry name" value="Caspase-like"/>
    <property type="match status" value="1"/>
</dbReference>
<feature type="domain" description="Peptidase C14 caspase" evidence="1">
    <location>
        <begin position="121"/>
        <end position="341"/>
    </location>
</feature>
<evidence type="ECO:0000313" key="4">
    <source>
        <dbReference type="Proteomes" id="UP001501231"/>
    </source>
</evidence>
<organism evidence="3 4">
    <name type="scientific">Actinomadura vinacea</name>
    <dbReference type="NCBI Taxonomy" id="115336"/>
    <lineage>
        <taxon>Bacteria</taxon>
        <taxon>Bacillati</taxon>
        <taxon>Actinomycetota</taxon>
        <taxon>Actinomycetes</taxon>
        <taxon>Streptosporangiales</taxon>
        <taxon>Thermomonosporaceae</taxon>
        <taxon>Actinomadura</taxon>
    </lineage>
</organism>
<sequence length="732" mass="79184">MIDSSGGAGTEPGVADQRRSLYNWLLKDPRLRTDTGIEISLHRADARSMGPTFDIIQFAVNSGIQLAHLALAFVTWRRDNPSDASLIIERDGLSTELSPDDLLEESVVLRALSGAPDPRRSRCVIIGISRYTHLDELPAVAHNCTELLQVVTDPAIWGVPGDRCTMVRDPETPGAVENAVRAAAHEAEAGLLVYHAGHGIHGPDGTGLQLALRGATADGRDHAIRWERLREIIDSSNAQRRLVILDCCHSGLADDETASSALPGDAPGGTYMLMATARHRPAFAPDDDGCTAFTAEILRVLNDGVPGGDTASGRFLTPNTIYRRVREALKSTGAVPAKQDPGHIGSLPFFRNQRSSARRPLIPRVRTWRGRALTWCLGTWRRRLVTCAGLSVLVTVPLIAFWPGAGTSGPCSADAELIGYSDALDKLPWEGTTIGHLSAVARIGESEAYVLADNAPPRLYGVTLGGQALDVRPRTMTTFVRRDGSPFPDRTIDGEGLIVEPGSVLIGSETEPSILRFRLSDGRQVDSFRIPPRFRVQSKGGEGRADETLEALTSTADGRLLYAGTEAPLSGDGTHQGQALLRILRYSGMPGQKYTPKEQYAYRADAGLSLTELVALGGDRLLSLERGYTKGQGNTIRIYRVSVAGKPDVSAVRSLKDTPEADFTDKELLADLVNCPADAHAPQKQQNPLLDNIEGMTLGPKLSDERRVLYLVSDDNLSTEQTTRVYKLGVRL</sequence>
<evidence type="ECO:0000259" key="2">
    <source>
        <dbReference type="Pfam" id="PF13449"/>
    </source>
</evidence>
<dbReference type="EMBL" id="BAAARW010000006">
    <property type="protein sequence ID" value="GAA2410586.1"/>
    <property type="molecule type" value="Genomic_DNA"/>
</dbReference>
<dbReference type="InterPro" id="IPR011600">
    <property type="entry name" value="Pept_C14_caspase"/>
</dbReference>
<reference evidence="3 4" key="1">
    <citation type="journal article" date="2019" name="Int. J. Syst. Evol. Microbiol.">
        <title>The Global Catalogue of Microorganisms (GCM) 10K type strain sequencing project: providing services to taxonomists for standard genome sequencing and annotation.</title>
        <authorList>
            <consortium name="The Broad Institute Genomics Platform"/>
            <consortium name="The Broad Institute Genome Sequencing Center for Infectious Disease"/>
            <person name="Wu L."/>
            <person name="Ma J."/>
        </authorList>
    </citation>
    <scope>NUCLEOTIDE SEQUENCE [LARGE SCALE GENOMIC DNA]</scope>
    <source>
        <strain evidence="3 4">JCM 3325</strain>
    </source>
</reference>
<name>A0ABN3IP95_9ACTN</name>
<dbReference type="Proteomes" id="UP001501231">
    <property type="component" value="Unassembled WGS sequence"/>
</dbReference>
<evidence type="ECO:0000313" key="3">
    <source>
        <dbReference type="EMBL" id="GAA2410586.1"/>
    </source>
</evidence>
<dbReference type="Pfam" id="PF19953">
    <property type="entry name" value="EACC1"/>
    <property type="match status" value="1"/>
</dbReference>
<dbReference type="NCBIfam" id="NF047832">
    <property type="entry name" value="caspase_w_EACC1"/>
    <property type="match status" value="1"/>
</dbReference>
<dbReference type="InterPro" id="IPR027372">
    <property type="entry name" value="Phytase-like_dom"/>
</dbReference>
<evidence type="ECO:0000259" key="1">
    <source>
        <dbReference type="Pfam" id="PF00656"/>
    </source>
</evidence>
<dbReference type="InterPro" id="IPR045428">
    <property type="entry name" value="EACC1"/>
</dbReference>
<dbReference type="Pfam" id="PF00656">
    <property type="entry name" value="Peptidase_C14"/>
    <property type="match status" value="1"/>
</dbReference>
<accession>A0ABN3IP95</accession>
<dbReference type="PANTHER" id="PTHR37957">
    <property type="entry name" value="BLR7070 PROTEIN"/>
    <property type="match status" value="1"/>
</dbReference>
<dbReference type="Gene3D" id="3.40.50.1460">
    <property type="match status" value="1"/>
</dbReference>
<gene>
    <name evidence="3" type="ORF">GCM10010191_19400</name>
</gene>
<proteinExistence type="predicted"/>
<dbReference type="Pfam" id="PF13449">
    <property type="entry name" value="Phytase-like"/>
    <property type="match status" value="1"/>
</dbReference>